<organism evidence="3 4">
    <name type="scientific">Mobiluncus mulieris</name>
    <dbReference type="NCBI Taxonomy" id="2052"/>
    <lineage>
        <taxon>Bacteria</taxon>
        <taxon>Bacillati</taxon>
        <taxon>Actinomycetota</taxon>
        <taxon>Actinomycetes</taxon>
        <taxon>Actinomycetales</taxon>
        <taxon>Actinomycetaceae</taxon>
        <taxon>Mobiluncus</taxon>
    </lineage>
</organism>
<keyword evidence="3" id="KW-0396">Initiation factor</keyword>
<dbReference type="EMBL" id="JABCUV010000010">
    <property type="protein sequence ID" value="NMW93754.1"/>
    <property type="molecule type" value="Genomic_DNA"/>
</dbReference>
<evidence type="ECO:0000313" key="3">
    <source>
        <dbReference type="EMBL" id="NMW93754.1"/>
    </source>
</evidence>
<feature type="transmembrane region" description="Helical" evidence="2">
    <location>
        <begin position="83"/>
        <end position="101"/>
    </location>
</feature>
<feature type="transmembrane region" description="Helical" evidence="2">
    <location>
        <begin position="149"/>
        <end position="172"/>
    </location>
</feature>
<feature type="compositionally biased region" description="Gly residues" evidence="1">
    <location>
        <begin position="223"/>
        <end position="237"/>
    </location>
</feature>
<dbReference type="GO" id="GO:0003743">
    <property type="term" value="F:translation initiation factor activity"/>
    <property type="evidence" value="ECO:0007669"/>
    <property type="project" value="UniProtKB-KW"/>
</dbReference>
<reference evidence="3 4" key="1">
    <citation type="submission" date="2020-04" db="EMBL/GenBank/DDBJ databases">
        <title>Antimicrobial susceptibility and clonality of vaginal-derived multi-drug resistant Mobiluncus isolates in China.</title>
        <authorList>
            <person name="Zhang X."/>
        </authorList>
    </citation>
    <scope>NUCLEOTIDE SEQUENCE [LARGE SCALE GENOMIC DNA]</scope>
    <source>
        <strain evidence="3 4">7</strain>
    </source>
</reference>
<dbReference type="AlphaFoldDB" id="A0A848RUA3"/>
<feature type="region of interest" description="Disordered" evidence="1">
    <location>
        <begin position="178"/>
        <end position="273"/>
    </location>
</feature>
<keyword evidence="2" id="KW-0472">Membrane</keyword>
<evidence type="ECO:0000313" key="4">
    <source>
        <dbReference type="Proteomes" id="UP000582487"/>
    </source>
</evidence>
<gene>
    <name evidence="3" type="ORF">HHJ74_08670</name>
</gene>
<keyword evidence="3" id="KW-0648">Protein biosynthesis</keyword>
<feature type="transmembrane region" description="Helical" evidence="2">
    <location>
        <begin position="20"/>
        <end position="38"/>
    </location>
</feature>
<comment type="caution">
    <text evidence="3">The sequence shown here is derived from an EMBL/GenBank/DDBJ whole genome shotgun (WGS) entry which is preliminary data.</text>
</comment>
<accession>A0A848RUA3</accession>
<protein>
    <submittedName>
        <fullName evidence="3">Translation initiation factor 2</fullName>
    </submittedName>
</protein>
<keyword evidence="2" id="KW-1133">Transmembrane helix</keyword>
<sequence length="273" mass="27714">MEESSGTKTPGLATWQRQLGWIMIIVAGIGAVLAFLHLGGRVAHLGAGGLKLPAPDTWVGYQGSLGATLMLSAEQFAGLTSTWVAFLALTLALFTLDLGHIGNPRVRSMWREVITGTAMILFGFMVAILGLISAILLRDERMMLVEVPMPALALPALIFGVSALVVGTMRLVNTLKTLPATPQPQTPRKVERAAASPKPGQTSVPAAKAKPSQGASRVKGATKGSGTGSGTGGGGQPGKVARVTAAPAGKIAGSAPRKPGASGSGAGTSRGGH</sequence>
<evidence type="ECO:0000256" key="1">
    <source>
        <dbReference type="SAM" id="MobiDB-lite"/>
    </source>
</evidence>
<feature type="transmembrane region" description="Helical" evidence="2">
    <location>
        <begin position="113"/>
        <end position="137"/>
    </location>
</feature>
<dbReference type="RefSeq" id="WP_169764942.1">
    <property type="nucleotide sequence ID" value="NZ_JABCUV010000010.1"/>
</dbReference>
<name>A0A848RUA3_9ACTO</name>
<evidence type="ECO:0000256" key="2">
    <source>
        <dbReference type="SAM" id="Phobius"/>
    </source>
</evidence>
<proteinExistence type="predicted"/>
<keyword evidence="2" id="KW-0812">Transmembrane</keyword>
<dbReference type="Proteomes" id="UP000582487">
    <property type="component" value="Unassembled WGS sequence"/>
</dbReference>
<feature type="compositionally biased region" description="Gly residues" evidence="1">
    <location>
        <begin position="262"/>
        <end position="273"/>
    </location>
</feature>